<dbReference type="SUPFAM" id="SSF54909">
    <property type="entry name" value="Dimeric alpha+beta barrel"/>
    <property type="match status" value="1"/>
</dbReference>
<dbReference type="RefSeq" id="WP_153348512.1">
    <property type="nucleotide sequence ID" value="NZ_WEGI01000018.1"/>
</dbReference>
<protein>
    <recommendedName>
        <fullName evidence="3">EthD domain-containing protein</fullName>
    </recommendedName>
</protein>
<evidence type="ECO:0000313" key="1">
    <source>
        <dbReference type="EMBL" id="MQY31246.1"/>
    </source>
</evidence>
<dbReference type="InterPro" id="IPR011008">
    <property type="entry name" value="Dimeric_a/b-barrel"/>
</dbReference>
<comment type="caution">
    <text evidence="1">The sequence shown here is derived from an EMBL/GenBank/DDBJ whole genome shotgun (WGS) entry which is preliminary data.</text>
</comment>
<sequence length="116" mass="12936">MPNHTLYLVFSNPVAGRDDDFDEWYDTVHVPEVVATPGMVSARRYTVLDTEMSRLAGAPAHRYLVVYEMDDDPDVVMAKVRAQVATGTMTMHDSLDLSGVAMSFWAPHGPLVRHES</sequence>
<keyword evidence="2" id="KW-1185">Reference proteome</keyword>
<evidence type="ECO:0000313" key="2">
    <source>
        <dbReference type="Proteomes" id="UP000431401"/>
    </source>
</evidence>
<dbReference type="OrthoDB" id="3481501at2"/>
<proteinExistence type="predicted"/>
<gene>
    <name evidence="1" type="ORF">NRB56_68550</name>
</gene>
<dbReference type="Proteomes" id="UP000431401">
    <property type="component" value="Unassembled WGS sequence"/>
</dbReference>
<organism evidence="1 2">
    <name type="scientific">Nocardia aurantia</name>
    <dbReference type="NCBI Taxonomy" id="2585199"/>
    <lineage>
        <taxon>Bacteria</taxon>
        <taxon>Bacillati</taxon>
        <taxon>Actinomycetota</taxon>
        <taxon>Actinomycetes</taxon>
        <taxon>Mycobacteriales</taxon>
        <taxon>Nocardiaceae</taxon>
        <taxon>Nocardia</taxon>
    </lineage>
</organism>
<dbReference type="AlphaFoldDB" id="A0A7K0DZK1"/>
<name>A0A7K0DZK1_9NOCA</name>
<evidence type="ECO:0008006" key="3">
    <source>
        <dbReference type="Google" id="ProtNLM"/>
    </source>
</evidence>
<dbReference type="EMBL" id="WEGI01000018">
    <property type="protein sequence ID" value="MQY31246.1"/>
    <property type="molecule type" value="Genomic_DNA"/>
</dbReference>
<reference evidence="1 2" key="1">
    <citation type="submission" date="2019-10" db="EMBL/GenBank/DDBJ databases">
        <title>Nocardia macrotermitis sp. nov. and Nocardia aurantia sp. nov., isolated from the gut of fungus growing-termite Macrotermes natalensis.</title>
        <authorList>
            <person name="Benndorf R."/>
            <person name="Schwitalla J."/>
            <person name="Martin K."/>
            <person name="De Beer W."/>
            <person name="Kaster A.-K."/>
            <person name="Vollmers J."/>
            <person name="Poulsen M."/>
            <person name="Beemelmanns C."/>
        </authorList>
    </citation>
    <scope>NUCLEOTIDE SEQUENCE [LARGE SCALE GENOMIC DNA]</scope>
    <source>
        <strain evidence="1 2">RB56</strain>
    </source>
</reference>
<accession>A0A7K0DZK1</accession>